<keyword evidence="7" id="KW-1185">Reference proteome</keyword>
<dbReference type="InterPro" id="IPR015943">
    <property type="entry name" value="WD40/YVTN_repeat-like_dom_sf"/>
</dbReference>
<keyword evidence="2" id="KW-0677">Repeat</keyword>
<organism evidence="6 7">
    <name type="scientific">Planoprotostelium fungivorum</name>
    <dbReference type="NCBI Taxonomy" id="1890364"/>
    <lineage>
        <taxon>Eukaryota</taxon>
        <taxon>Amoebozoa</taxon>
        <taxon>Evosea</taxon>
        <taxon>Variosea</taxon>
        <taxon>Cavosteliida</taxon>
        <taxon>Cavosteliaceae</taxon>
        <taxon>Planoprotostelium</taxon>
    </lineage>
</organism>
<evidence type="ECO:0000256" key="1">
    <source>
        <dbReference type="ARBA" id="ARBA00022574"/>
    </source>
</evidence>
<dbReference type="STRING" id="1890364.A0A2P6NB35"/>
<accession>A0A2P6NB35</accession>
<evidence type="ECO:0000313" key="7">
    <source>
        <dbReference type="Proteomes" id="UP000241769"/>
    </source>
</evidence>
<dbReference type="Gene3D" id="2.130.10.10">
    <property type="entry name" value="YVTN repeat-like/Quinoprotein amine dehydrogenase"/>
    <property type="match status" value="1"/>
</dbReference>
<dbReference type="EMBL" id="MDYQ01000129">
    <property type="protein sequence ID" value="PRP81149.1"/>
    <property type="molecule type" value="Genomic_DNA"/>
</dbReference>
<dbReference type="OrthoDB" id="20510at2759"/>
<dbReference type="InterPro" id="IPR036322">
    <property type="entry name" value="WD40_repeat_dom_sf"/>
</dbReference>
<keyword evidence="4" id="KW-0175">Coiled coil</keyword>
<evidence type="ECO:0000256" key="2">
    <source>
        <dbReference type="ARBA" id="ARBA00022737"/>
    </source>
</evidence>
<feature type="compositionally biased region" description="Polar residues" evidence="5">
    <location>
        <begin position="289"/>
        <end position="299"/>
    </location>
</feature>
<dbReference type="InterPro" id="IPR001680">
    <property type="entry name" value="WD40_rpt"/>
</dbReference>
<dbReference type="SMART" id="SM00320">
    <property type="entry name" value="WD40"/>
    <property type="match status" value="7"/>
</dbReference>
<feature type="coiled-coil region" evidence="4">
    <location>
        <begin position="41"/>
        <end position="68"/>
    </location>
</feature>
<evidence type="ECO:0000256" key="3">
    <source>
        <dbReference type="PROSITE-ProRule" id="PRU00221"/>
    </source>
</evidence>
<dbReference type="InterPro" id="IPR044715">
    <property type="entry name" value="WDR86-like"/>
</dbReference>
<sequence length="789" mass="88777">MADELSEPITETTVPSDSEDFTSSDDDDELDESSWANLTGADRLRAMITAERERNRKKRQQLEQQRASIVTAKSSIATLIGQITDYKILLENEKGQLEGEGDIRQITAKEEEIERERAITASLQSDIAEAQKEKQHIILLISEVETKHEEAIESEIQRRNEMKQETVANLQLVMHELQRIEEANELLRLQHEKLKRQIEEENNECEETKRLLSTQQDVTAKANAELETLRVTNEALLTQLASIPRMSSPANNRLRSTSGRPVSSTGFPVRMREDDTRSYCSMDDMKTSGGMTESTSISPRGTPITRSRMNSMASRSSVPGFSVCKKLEEHTAAVTHLLSVGGQMWSGCADGNIRIWEIETGQMLEDRRHHSGMISDLLLVKDKVWSSSVDKTVLIWSPKKALPEKKIIVSSKDKDLWVNCMMEADQFVWLGCNDGIIRLYDSKSLKPKKDLKMEGTPSPITCFIKNSNTMWCGTSSGLIHIWNCTTLKTIKTLQGHTGPVHSFTSIGPASYSFEIWSCSGDATIRCWSSDHHDNIKTMSCRVAAISLTQAKTSHHVWAGAEDGKLDIWDAKTYDVAQDLPESEVSREHESSVNCLLFVEKTNEIWSGSSDCFVLHFLCLICTGGTLLMQYKEDEENSYDTMASCVVAHQGTSIAHACLPFELGRDQKEVMPGVFLSDFRGQPKPSAPPIKGAFQVPQSPEEAYFRLKEVENSLEHLVRSNELLVEASLTDSDEIILESIDENKRVIEGKLLTVKLLNAWLEKWKEQHEHKPPAPAESQEKEKEEEGIYL</sequence>
<feature type="coiled-coil region" evidence="4">
    <location>
        <begin position="113"/>
        <end position="218"/>
    </location>
</feature>
<evidence type="ECO:0000313" key="6">
    <source>
        <dbReference type="EMBL" id="PRP81149.1"/>
    </source>
</evidence>
<dbReference type="PROSITE" id="PS00678">
    <property type="entry name" value="WD_REPEATS_1"/>
    <property type="match status" value="1"/>
</dbReference>
<dbReference type="InParanoid" id="A0A2P6NB35"/>
<feature type="region of interest" description="Disordered" evidence="5">
    <location>
        <begin position="247"/>
        <end position="269"/>
    </location>
</feature>
<dbReference type="PANTHER" id="PTHR44489">
    <property type="match status" value="1"/>
</dbReference>
<feature type="region of interest" description="Disordered" evidence="5">
    <location>
        <begin position="766"/>
        <end position="789"/>
    </location>
</feature>
<protein>
    <submittedName>
        <fullName evidence="6">Uncharacterized protein</fullName>
    </submittedName>
</protein>
<evidence type="ECO:0000256" key="5">
    <source>
        <dbReference type="SAM" id="MobiDB-lite"/>
    </source>
</evidence>
<dbReference type="InterPro" id="IPR019775">
    <property type="entry name" value="WD40_repeat_CS"/>
</dbReference>
<proteinExistence type="predicted"/>
<feature type="region of interest" description="Disordered" evidence="5">
    <location>
        <begin position="1"/>
        <end position="36"/>
    </location>
</feature>
<comment type="caution">
    <text evidence="6">The sequence shown here is derived from an EMBL/GenBank/DDBJ whole genome shotgun (WGS) entry which is preliminary data.</text>
</comment>
<dbReference type="Pfam" id="PF00400">
    <property type="entry name" value="WD40"/>
    <property type="match status" value="2"/>
</dbReference>
<dbReference type="PROSITE" id="PS50082">
    <property type="entry name" value="WD_REPEATS_2"/>
    <property type="match status" value="1"/>
</dbReference>
<reference evidence="6 7" key="1">
    <citation type="journal article" date="2018" name="Genome Biol. Evol.">
        <title>Multiple Roots of Fruiting Body Formation in Amoebozoa.</title>
        <authorList>
            <person name="Hillmann F."/>
            <person name="Forbes G."/>
            <person name="Novohradska S."/>
            <person name="Ferling I."/>
            <person name="Riege K."/>
            <person name="Groth M."/>
            <person name="Westermann M."/>
            <person name="Marz M."/>
            <person name="Spaller T."/>
            <person name="Winckler T."/>
            <person name="Schaap P."/>
            <person name="Glockner G."/>
        </authorList>
    </citation>
    <scope>NUCLEOTIDE SEQUENCE [LARGE SCALE GENOMIC DNA]</scope>
    <source>
        <strain evidence="6 7">Jena</strain>
    </source>
</reference>
<dbReference type="SUPFAM" id="SSF50978">
    <property type="entry name" value="WD40 repeat-like"/>
    <property type="match status" value="1"/>
</dbReference>
<feature type="compositionally biased region" description="Acidic residues" evidence="5">
    <location>
        <begin position="17"/>
        <end position="32"/>
    </location>
</feature>
<dbReference type="AlphaFoldDB" id="A0A2P6NB35"/>
<dbReference type="PANTHER" id="PTHR44489:SF11">
    <property type="entry name" value="WD REPEAT DOMAIN 86"/>
    <property type="match status" value="1"/>
</dbReference>
<gene>
    <name evidence="6" type="ORF">PROFUN_01983</name>
</gene>
<keyword evidence="1 3" id="KW-0853">WD repeat</keyword>
<feature type="compositionally biased region" description="Polar residues" evidence="5">
    <location>
        <begin position="248"/>
        <end position="266"/>
    </location>
</feature>
<feature type="repeat" description="WD" evidence="3">
    <location>
        <begin position="327"/>
        <end position="366"/>
    </location>
</feature>
<feature type="region of interest" description="Disordered" evidence="5">
    <location>
        <begin position="283"/>
        <end position="312"/>
    </location>
</feature>
<name>A0A2P6NB35_9EUKA</name>
<dbReference type="Proteomes" id="UP000241769">
    <property type="component" value="Unassembled WGS sequence"/>
</dbReference>
<evidence type="ECO:0000256" key="4">
    <source>
        <dbReference type="SAM" id="Coils"/>
    </source>
</evidence>